<sequence length="88" mass="9466">MKPVDRRGQEQQTQPTPLMTQNGGAGMMMQQQQMYPGGYQMPPSIGYPTAPATPSGIPSGAAPPPTMMYPNAPPTPMMQPVYSHGYAR</sequence>
<accession>A0A454XZD1</accession>
<feature type="compositionally biased region" description="Polar residues" evidence="1">
    <location>
        <begin position="10"/>
        <end position="22"/>
    </location>
</feature>
<dbReference type="Proteomes" id="UP000005239">
    <property type="component" value="Unassembled WGS sequence"/>
</dbReference>
<gene>
    <name evidence="2" type="primary">WBGene00111968</name>
</gene>
<proteinExistence type="predicted"/>
<dbReference type="AlphaFoldDB" id="A0A454XZD1"/>
<evidence type="ECO:0000256" key="1">
    <source>
        <dbReference type="SAM" id="MobiDB-lite"/>
    </source>
</evidence>
<protein>
    <submittedName>
        <fullName evidence="2">Uncharacterized protein</fullName>
    </submittedName>
</protein>
<feature type="compositionally biased region" description="Low complexity" evidence="1">
    <location>
        <begin position="50"/>
        <end position="60"/>
    </location>
</feature>
<accession>A0A8R1UDW5</accession>
<keyword evidence="3" id="KW-1185">Reference proteome</keyword>
<evidence type="ECO:0000313" key="3">
    <source>
        <dbReference type="Proteomes" id="UP000005239"/>
    </source>
</evidence>
<dbReference type="EnsemblMetazoa" id="PPA22414.1">
    <property type="protein sequence ID" value="PPA22414.1"/>
    <property type="gene ID" value="WBGene00111968"/>
</dbReference>
<name>A0A454XZD1_PRIPA</name>
<evidence type="ECO:0000313" key="2">
    <source>
        <dbReference type="EnsemblMetazoa" id="PPA22414.1"/>
    </source>
</evidence>
<feature type="region of interest" description="Disordered" evidence="1">
    <location>
        <begin position="1"/>
        <end position="24"/>
    </location>
</feature>
<feature type="region of interest" description="Disordered" evidence="1">
    <location>
        <begin position="46"/>
        <end position="68"/>
    </location>
</feature>
<organism evidence="2 3">
    <name type="scientific">Pristionchus pacificus</name>
    <name type="common">Parasitic nematode worm</name>
    <dbReference type="NCBI Taxonomy" id="54126"/>
    <lineage>
        <taxon>Eukaryota</taxon>
        <taxon>Metazoa</taxon>
        <taxon>Ecdysozoa</taxon>
        <taxon>Nematoda</taxon>
        <taxon>Chromadorea</taxon>
        <taxon>Rhabditida</taxon>
        <taxon>Rhabditina</taxon>
        <taxon>Diplogasteromorpha</taxon>
        <taxon>Diplogasteroidea</taxon>
        <taxon>Neodiplogasteridae</taxon>
        <taxon>Pristionchus</taxon>
    </lineage>
</organism>
<reference evidence="3" key="1">
    <citation type="journal article" date="2008" name="Nat. Genet.">
        <title>The Pristionchus pacificus genome provides a unique perspective on nematode lifestyle and parasitism.</title>
        <authorList>
            <person name="Dieterich C."/>
            <person name="Clifton S.W."/>
            <person name="Schuster L.N."/>
            <person name="Chinwalla A."/>
            <person name="Delehaunty K."/>
            <person name="Dinkelacker I."/>
            <person name="Fulton L."/>
            <person name="Fulton R."/>
            <person name="Godfrey J."/>
            <person name="Minx P."/>
            <person name="Mitreva M."/>
            <person name="Roeseler W."/>
            <person name="Tian H."/>
            <person name="Witte H."/>
            <person name="Yang S.P."/>
            <person name="Wilson R.K."/>
            <person name="Sommer R.J."/>
        </authorList>
    </citation>
    <scope>NUCLEOTIDE SEQUENCE [LARGE SCALE GENOMIC DNA]</scope>
    <source>
        <strain evidence="3">PS312</strain>
    </source>
</reference>
<reference evidence="2" key="2">
    <citation type="submission" date="2022-06" db="UniProtKB">
        <authorList>
            <consortium name="EnsemblMetazoa"/>
        </authorList>
    </citation>
    <scope>IDENTIFICATION</scope>
    <source>
        <strain evidence="2">PS312</strain>
    </source>
</reference>